<dbReference type="EMBL" id="CP080429">
    <property type="protein sequence ID" value="QYJ68412.1"/>
    <property type="molecule type" value="Genomic_DNA"/>
</dbReference>
<feature type="transmembrane region" description="Helical" evidence="1">
    <location>
        <begin position="55"/>
        <end position="74"/>
    </location>
</feature>
<evidence type="ECO:0000313" key="3">
    <source>
        <dbReference type="Proteomes" id="UP000825381"/>
    </source>
</evidence>
<name>A0ABX8V6M9_9FLAO</name>
<sequence length="127" mass="14202">MKSLLTNLPEIFFIGLGGAWFLENLYASSHVNYVALLTVWLLLLQLIYKNRLAGIIYGNILGLFSLFMLGAVYSEFLEFETITTNAIMLLVIGGALFGAGVFMSGKMLYNYLTTTKSYEDNELTISF</sequence>
<evidence type="ECO:0008006" key="4">
    <source>
        <dbReference type="Google" id="ProtNLM"/>
    </source>
</evidence>
<feature type="transmembrane region" description="Helical" evidence="1">
    <location>
        <begin position="30"/>
        <end position="48"/>
    </location>
</feature>
<dbReference type="Proteomes" id="UP000825381">
    <property type="component" value="Chromosome"/>
</dbReference>
<gene>
    <name evidence="2" type="ORF">K1I41_00560</name>
</gene>
<keyword evidence="1" id="KW-1133">Transmembrane helix</keyword>
<organism evidence="2 3">
    <name type="scientific">Flavobacterium litorale</name>
    <dbReference type="NCBI Taxonomy" id="2856519"/>
    <lineage>
        <taxon>Bacteria</taxon>
        <taxon>Pseudomonadati</taxon>
        <taxon>Bacteroidota</taxon>
        <taxon>Flavobacteriia</taxon>
        <taxon>Flavobacteriales</taxon>
        <taxon>Flavobacteriaceae</taxon>
        <taxon>Flavobacterium</taxon>
    </lineage>
</organism>
<protein>
    <recommendedName>
        <fullName evidence="4">DUF2157 domain-containing protein</fullName>
    </recommendedName>
</protein>
<evidence type="ECO:0000256" key="1">
    <source>
        <dbReference type="SAM" id="Phobius"/>
    </source>
</evidence>
<feature type="transmembrane region" description="Helical" evidence="1">
    <location>
        <begin position="86"/>
        <end position="109"/>
    </location>
</feature>
<proteinExistence type="predicted"/>
<reference evidence="2 3" key="1">
    <citation type="submission" date="2021-07" db="EMBL/GenBank/DDBJ databases">
        <title>Flavobacterium WSW3-B6 sp.nov, isolated from seaweed.</title>
        <authorList>
            <person name="Muhammad N."/>
            <person name="Ho H."/>
            <person name="Lee Y.-J."/>
            <person name="Nguyen T."/>
            <person name="Ho J."/>
            <person name="Kim S.-G."/>
        </authorList>
    </citation>
    <scope>NUCLEOTIDE SEQUENCE [LARGE SCALE GENOMIC DNA]</scope>
    <source>
        <strain evidence="2 3">WSW3-B6</strain>
    </source>
</reference>
<accession>A0ABX8V6M9</accession>
<keyword evidence="3" id="KW-1185">Reference proteome</keyword>
<evidence type="ECO:0000313" key="2">
    <source>
        <dbReference type="EMBL" id="QYJ68412.1"/>
    </source>
</evidence>
<keyword evidence="1" id="KW-0472">Membrane</keyword>
<dbReference type="RefSeq" id="WP_220640753.1">
    <property type="nucleotide sequence ID" value="NZ_CP080429.1"/>
</dbReference>
<keyword evidence="1" id="KW-0812">Transmembrane</keyword>